<evidence type="ECO:0000256" key="2">
    <source>
        <dbReference type="ARBA" id="ARBA00022801"/>
    </source>
</evidence>
<feature type="active site" description="Proton acceptor" evidence="4">
    <location>
        <position position="51"/>
    </location>
</feature>
<dbReference type="InterPro" id="IPR006710">
    <property type="entry name" value="Glyco_hydro_43"/>
</dbReference>
<evidence type="ECO:0000256" key="6">
    <source>
        <dbReference type="RuleBase" id="RU361187"/>
    </source>
</evidence>
<keyword evidence="2 6" id="KW-0378">Hydrolase</keyword>
<reference evidence="9" key="1">
    <citation type="submission" date="2016-10" db="EMBL/GenBank/DDBJ databases">
        <authorList>
            <person name="Varghese N."/>
            <person name="Submissions S."/>
        </authorList>
    </citation>
    <scope>NUCLEOTIDE SEQUENCE [LARGE SCALE GENOMIC DNA]</scope>
    <source>
        <strain evidence="9">CGMCC 4.3568</strain>
    </source>
</reference>
<keyword evidence="3 6" id="KW-0326">Glycosidase</keyword>
<dbReference type="CDD" id="cd08999">
    <property type="entry name" value="GH43_ABN-like"/>
    <property type="match status" value="1"/>
</dbReference>
<dbReference type="Gene3D" id="2.115.10.20">
    <property type="entry name" value="Glycosyl hydrolase domain, family 43"/>
    <property type="match status" value="1"/>
</dbReference>
<organism evidence="8 9">
    <name type="scientific">Amycolatopsis marina</name>
    <dbReference type="NCBI Taxonomy" id="490629"/>
    <lineage>
        <taxon>Bacteria</taxon>
        <taxon>Bacillati</taxon>
        <taxon>Actinomycetota</taxon>
        <taxon>Actinomycetes</taxon>
        <taxon>Pseudonocardiales</taxon>
        <taxon>Pseudonocardiaceae</taxon>
        <taxon>Amycolatopsis</taxon>
    </lineage>
</organism>
<feature type="active site" description="Proton donor" evidence="4">
    <location>
        <position position="224"/>
    </location>
</feature>
<name>A0A1I1BKA0_9PSEU</name>
<evidence type="ECO:0000256" key="4">
    <source>
        <dbReference type="PIRSR" id="PIRSR606710-1"/>
    </source>
</evidence>
<dbReference type="Pfam" id="PF04616">
    <property type="entry name" value="Glyco_hydro_43"/>
    <property type="match status" value="1"/>
</dbReference>
<proteinExistence type="inferred from homology"/>
<sequence length="337" mass="36934">MHVEQQGYRCVMRKRLCVLLVVVLAVPFSAVPSAHAAPLAPKLLLRKDFPDPEVNQFADRYYAYGTGSHETRVPVATALSPTGEWTIIGEAMPEPAAWMDEKAGVWAPDVFRRPDGKYLMYLTGRRASDGTRCLGAALSENPVGPFAPLGEEPLVCKPEEGGDIDPVSFVDDDERLYLLYKSNGPGDQPSIIWLQPVAPDGVTLTGDRRELLRSDLPEEDDVIEAPVLIRRPSHYVLFYSVKSYTNSDYHTSYATASALAGPYTKTGGRWLDRTSFDETLDGPGGADITTGSDGQQHAFFHAWLGRTQAMRAMFATGMDWKDDLPILAPPGGGTRSD</sequence>
<feature type="signal peptide" evidence="7">
    <location>
        <begin position="1"/>
        <end position="36"/>
    </location>
</feature>
<dbReference type="Proteomes" id="UP000243799">
    <property type="component" value="Unassembled WGS sequence"/>
</dbReference>
<dbReference type="GO" id="GO:0005975">
    <property type="term" value="P:carbohydrate metabolic process"/>
    <property type="evidence" value="ECO:0007669"/>
    <property type="project" value="InterPro"/>
</dbReference>
<evidence type="ECO:0000256" key="1">
    <source>
        <dbReference type="ARBA" id="ARBA00009865"/>
    </source>
</evidence>
<dbReference type="InterPro" id="IPR023296">
    <property type="entry name" value="Glyco_hydro_beta-prop_sf"/>
</dbReference>
<dbReference type="PANTHER" id="PTHR42812">
    <property type="entry name" value="BETA-XYLOSIDASE"/>
    <property type="match status" value="1"/>
</dbReference>
<dbReference type="SUPFAM" id="SSF75005">
    <property type="entry name" value="Arabinanase/levansucrase/invertase"/>
    <property type="match status" value="1"/>
</dbReference>
<evidence type="ECO:0000256" key="5">
    <source>
        <dbReference type="PIRSR" id="PIRSR606710-2"/>
    </source>
</evidence>
<feature type="site" description="Important for catalytic activity, responsible for pKa modulation of the active site Glu and correct orientation of both the proton donor and substrate" evidence="5">
    <location>
        <position position="165"/>
    </location>
</feature>
<feature type="chain" id="PRO_5017274743" evidence="7">
    <location>
        <begin position="37"/>
        <end position="337"/>
    </location>
</feature>
<dbReference type="EMBL" id="FOKG01000014">
    <property type="protein sequence ID" value="SFB50567.1"/>
    <property type="molecule type" value="Genomic_DNA"/>
</dbReference>
<keyword evidence="7" id="KW-0732">Signal</keyword>
<evidence type="ECO:0000313" key="9">
    <source>
        <dbReference type="Proteomes" id="UP000243799"/>
    </source>
</evidence>
<dbReference type="GO" id="GO:0004553">
    <property type="term" value="F:hydrolase activity, hydrolyzing O-glycosyl compounds"/>
    <property type="evidence" value="ECO:0007669"/>
    <property type="project" value="InterPro"/>
</dbReference>
<dbReference type="STRING" id="490629.SAMN05216266_114204"/>
<dbReference type="AlphaFoldDB" id="A0A1I1BKA0"/>
<evidence type="ECO:0000256" key="3">
    <source>
        <dbReference type="ARBA" id="ARBA00023295"/>
    </source>
</evidence>
<evidence type="ECO:0000313" key="8">
    <source>
        <dbReference type="EMBL" id="SFB50567.1"/>
    </source>
</evidence>
<keyword evidence="9" id="KW-1185">Reference proteome</keyword>
<accession>A0A1I1BKA0</accession>
<gene>
    <name evidence="8" type="ORF">SAMN05216266_114204</name>
</gene>
<dbReference type="PANTHER" id="PTHR42812:SF5">
    <property type="entry name" value="ENDO-ARABINASE"/>
    <property type="match status" value="1"/>
</dbReference>
<dbReference type="InterPro" id="IPR051795">
    <property type="entry name" value="Glycosyl_Hydrlase_43"/>
</dbReference>
<protein>
    <submittedName>
        <fullName evidence="8">Glycosyl hydrolases family 43</fullName>
    </submittedName>
</protein>
<evidence type="ECO:0000256" key="7">
    <source>
        <dbReference type="SAM" id="SignalP"/>
    </source>
</evidence>
<comment type="similarity">
    <text evidence="1 6">Belongs to the glycosyl hydrolase 43 family.</text>
</comment>